<proteinExistence type="predicted"/>
<name>A0A518F090_9BACT</name>
<dbReference type="RefSeq" id="WP_145204625.1">
    <property type="nucleotide sequence ID" value="NZ_CP036434.1"/>
</dbReference>
<organism evidence="1 2">
    <name type="scientific">Saltatorellus ferox</name>
    <dbReference type="NCBI Taxonomy" id="2528018"/>
    <lineage>
        <taxon>Bacteria</taxon>
        <taxon>Pseudomonadati</taxon>
        <taxon>Planctomycetota</taxon>
        <taxon>Planctomycetia</taxon>
        <taxon>Planctomycetia incertae sedis</taxon>
        <taxon>Saltatorellus</taxon>
    </lineage>
</organism>
<accession>A0A518F090</accession>
<dbReference type="EMBL" id="CP036434">
    <property type="protein sequence ID" value="QDV09739.1"/>
    <property type="molecule type" value="Genomic_DNA"/>
</dbReference>
<dbReference type="OrthoDB" id="8416257at2"/>
<evidence type="ECO:0000313" key="2">
    <source>
        <dbReference type="Proteomes" id="UP000320390"/>
    </source>
</evidence>
<evidence type="ECO:0000313" key="1">
    <source>
        <dbReference type="EMBL" id="QDV09739.1"/>
    </source>
</evidence>
<dbReference type="Proteomes" id="UP000320390">
    <property type="component" value="Chromosome"/>
</dbReference>
<reference evidence="1 2" key="1">
    <citation type="submission" date="2019-02" db="EMBL/GenBank/DDBJ databases">
        <title>Deep-cultivation of Planctomycetes and their phenomic and genomic characterization uncovers novel biology.</title>
        <authorList>
            <person name="Wiegand S."/>
            <person name="Jogler M."/>
            <person name="Boedeker C."/>
            <person name="Pinto D."/>
            <person name="Vollmers J."/>
            <person name="Rivas-Marin E."/>
            <person name="Kohn T."/>
            <person name="Peeters S.H."/>
            <person name="Heuer A."/>
            <person name="Rast P."/>
            <person name="Oberbeckmann S."/>
            <person name="Bunk B."/>
            <person name="Jeske O."/>
            <person name="Meyerdierks A."/>
            <person name="Storesund J.E."/>
            <person name="Kallscheuer N."/>
            <person name="Luecker S."/>
            <person name="Lage O.M."/>
            <person name="Pohl T."/>
            <person name="Merkel B.J."/>
            <person name="Hornburger P."/>
            <person name="Mueller R.-W."/>
            <person name="Bruemmer F."/>
            <person name="Labrenz M."/>
            <person name="Spormann A.M."/>
            <person name="Op den Camp H."/>
            <person name="Overmann J."/>
            <person name="Amann R."/>
            <person name="Jetten M.S.M."/>
            <person name="Mascher T."/>
            <person name="Medema M.H."/>
            <person name="Devos D.P."/>
            <person name="Kaster A.-K."/>
            <person name="Ovreas L."/>
            <person name="Rohde M."/>
            <person name="Galperin M.Y."/>
            <person name="Jogler C."/>
        </authorList>
    </citation>
    <scope>NUCLEOTIDE SEQUENCE [LARGE SCALE GENOMIC DNA]</scope>
    <source>
        <strain evidence="1 2">Poly30</strain>
    </source>
</reference>
<protein>
    <submittedName>
        <fullName evidence="1">Uncharacterized protein</fullName>
    </submittedName>
</protein>
<gene>
    <name evidence="1" type="ORF">Poly30_52980</name>
</gene>
<dbReference type="AlphaFoldDB" id="A0A518F090"/>
<keyword evidence="2" id="KW-1185">Reference proteome</keyword>
<sequence length="689" mass="77162">MTPFSRKPPLPEHLPVRIAEAARAADVDAALVQMGELFQRLPELPAVQNAFGGARPPIPAAVLTALVAGAMNRKGQADKVEPLVRAVSEVYTPLRPRDALDRAVSGIAFVYPFLLVPLVESALATGDAERALELLGDVQGPGWATRASWFDEDPFLAEVLGHEAIATRLNRLPGDDWILDRKLDVRAARTMDFRVERDVDFDTELLRAALIVRDLERALPVVEEHLAERDRILRLNGFHLGFHSMLVLAGVGRNAEAMELAREIVRHGYGLSWRFRLESALEMPWTQAVHQNEYLAVLAATPEYQAWIDAEVRHIPPSKDDPVVLCHVEEGTWGGKKRRKCAWTREWIEPGEAVVRIRRLFDPASSNDVEIVAPSAMASGPLAEARAQFERYRIPIDRLFPDPRRVRSHWGHSGIAALAHDLAFDPASLDLDRAVRLMAGADPPAPRFLWTDPAARQGWREPFPPFAGDDGYGDPVTLFWRLWRAGYGAEIVERVTALPAAMADKLMAMIGTVNDADLRSATALHFGLEELPAMMDLAFTARLSLKHHRTLADFGRDHPRYRSALVATMRSYGLHLYNTGGPTANWYLDGLNHYAYAHGSQLLYFLIHTPEDDSILAQMIEKELLPRDTGRGGYSYYDDTKSMYYRAACLHLAWHAPDRMAVWTSGWIAETMTRSYDRATKRLIPSAIR</sequence>